<dbReference type="GO" id="GO:0005524">
    <property type="term" value="F:ATP binding"/>
    <property type="evidence" value="ECO:0007669"/>
    <property type="project" value="UniProtKB-KW"/>
</dbReference>
<reference evidence="4 5" key="1">
    <citation type="submission" date="2018-07" db="EMBL/GenBank/DDBJ databases">
        <title>Genomic Encyclopedia of Type Strains, Phase IV (KMG-IV): sequencing the most valuable type-strain genomes for metagenomic binning, comparative biology and taxonomic classification.</title>
        <authorList>
            <person name="Goeker M."/>
        </authorList>
    </citation>
    <scope>NUCLEOTIDE SEQUENCE [LARGE SCALE GENOMIC DNA]</scope>
    <source>
        <strain evidence="4 5">DSM 26407</strain>
    </source>
</reference>
<dbReference type="Proteomes" id="UP000252707">
    <property type="component" value="Unassembled WGS sequence"/>
</dbReference>
<dbReference type="Pfam" id="PF00501">
    <property type="entry name" value="AMP-binding"/>
    <property type="match status" value="1"/>
</dbReference>
<protein>
    <submittedName>
        <fullName evidence="4">Long-chain acyl-CoA synthetase</fullName>
    </submittedName>
</protein>
<dbReference type="EMBL" id="QPJY01000005">
    <property type="protein sequence ID" value="RCX30309.1"/>
    <property type="molecule type" value="Genomic_DNA"/>
</dbReference>
<dbReference type="AlphaFoldDB" id="A0A369C8U0"/>
<evidence type="ECO:0000313" key="4">
    <source>
        <dbReference type="EMBL" id="RCX30309.1"/>
    </source>
</evidence>
<feature type="domain" description="AMP-dependent synthetase/ligase" evidence="3">
    <location>
        <begin position="21"/>
        <end position="431"/>
    </location>
</feature>
<dbReference type="GO" id="GO:0016020">
    <property type="term" value="C:membrane"/>
    <property type="evidence" value="ECO:0007669"/>
    <property type="project" value="TreeGrafter"/>
</dbReference>
<sequence length="604" mass="67645">MHEWNEDIIAVETAVTLDGLFRERIHRTPDSVAYRQFDRRHRLWVDATWSEVARQVARWQAGMAREALKPGDRVAIVLRNCREWVEFDQAALGLGLVVVPLYTDDRPDSAAYILNDSAAKLLLIQDDTQWRRLRSADESLPALRRVLVLEHKAGGADDDPRVIHVDEWLPRGEHEVRHDEHGSQSLASIVYTSGTTGRPKGVMLSHHNMLSIAHASLTMVSVYREDTFLSFLPLSHTLERTGGYYLPMMAGSTVAFSRSVQQLAEDLQTIRPTALISVPRIYERVYARLADQLEKKPLARILFRAAAVVGWRRFQAAQGRASRWLSPQLLLWPLLRRLVADKVLARLGGRLRVAVSGGAALPFSVARTFIGLGLPILQGYGLTETSPVVSVNTLEDNEPASVGLPLRGVEVKIGENDELLVRGPGVMQGYWNNHAATTQTIDSDGWLHTGDQARIEHGHLYITGRIKDILVLSNGEKVPPGDMESAIALDPLFDQVLVLGEGRPFLSALVVLNGEHWVTLARQLGLDAFDPASLLDNRLRNQLITHMRELLADFPGYAKVRRVVPMLDAWTVENGLLTPTLKTRRQQVLERYRKEVELLYGELA</sequence>
<dbReference type="Pfam" id="PF23562">
    <property type="entry name" value="AMP-binding_C_3"/>
    <property type="match status" value="1"/>
</dbReference>
<dbReference type="InterPro" id="IPR000873">
    <property type="entry name" value="AMP-dep_synth/lig_dom"/>
</dbReference>
<dbReference type="Gene3D" id="3.40.50.12780">
    <property type="entry name" value="N-terminal domain of ligase-like"/>
    <property type="match status" value="1"/>
</dbReference>
<comment type="caution">
    <text evidence="4">The sequence shown here is derived from an EMBL/GenBank/DDBJ whole genome shotgun (WGS) entry which is preliminary data.</text>
</comment>
<keyword evidence="2" id="KW-0067">ATP-binding</keyword>
<dbReference type="SUPFAM" id="SSF56801">
    <property type="entry name" value="Acetyl-CoA synthetase-like"/>
    <property type="match status" value="1"/>
</dbReference>
<dbReference type="OrthoDB" id="5296889at2"/>
<keyword evidence="5" id="KW-1185">Reference proteome</keyword>
<organism evidence="4 5">
    <name type="scientific">Thioalbus denitrificans</name>
    <dbReference type="NCBI Taxonomy" id="547122"/>
    <lineage>
        <taxon>Bacteria</taxon>
        <taxon>Pseudomonadati</taxon>
        <taxon>Pseudomonadota</taxon>
        <taxon>Gammaproteobacteria</taxon>
        <taxon>Chromatiales</taxon>
        <taxon>Ectothiorhodospiraceae</taxon>
        <taxon>Thioalbus</taxon>
    </lineage>
</organism>
<dbReference type="InterPro" id="IPR020845">
    <property type="entry name" value="AMP-binding_CS"/>
</dbReference>
<accession>A0A369C8U0</accession>
<dbReference type="PANTHER" id="PTHR43272">
    <property type="entry name" value="LONG-CHAIN-FATTY-ACID--COA LIGASE"/>
    <property type="match status" value="1"/>
</dbReference>
<proteinExistence type="predicted"/>
<evidence type="ECO:0000256" key="2">
    <source>
        <dbReference type="ARBA" id="ARBA00022840"/>
    </source>
</evidence>
<dbReference type="PROSITE" id="PS00455">
    <property type="entry name" value="AMP_BINDING"/>
    <property type="match status" value="1"/>
</dbReference>
<gene>
    <name evidence="4" type="ORF">DFQ59_105143</name>
</gene>
<dbReference type="InterPro" id="IPR042099">
    <property type="entry name" value="ANL_N_sf"/>
</dbReference>
<dbReference type="GO" id="GO:0004467">
    <property type="term" value="F:long-chain fatty acid-CoA ligase activity"/>
    <property type="evidence" value="ECO:0007669"/>
    <property type="project" value="TreeGrafter"/>
</dbReference>
<dbReference type="CDD" id="cd05907">
    <property type="entry name" value="VL_LC_FACS_like"/>
    <property type="match status" value="1"/>
</dbReference>
<name>A0A369C8U0_9GAMM</name>
<dbReference type="RefSeq" id="WP_114279911.1">
    <property type="nucleotide sequence ID" value="NZ_QPJY01000005.1"/>
</dbReference>
<keyword evidence="1" id="KW-0547">Nucleotide-binding</keyword>
<dbReference type="PANTHER" id="PTHR43272:SF33">
    <property type="entry name" value="AMP-BINDING DOMAIN-CONTAINING PROTEIN-RELATED"/>
    <property type="match status" value="1"/>
</dbReference>
<evidence type="ECO:0000313" key="5">
    <source>
        <dbReference type="Proteomes" id="UP000252707"/>
    </source>
</evidence>
<evidence type="ECO:0000259" key="3">
    <source>
        <dbReference type="Pfam" id="PF00501"/>
    </source>
</evidence>
<evidence type="ECO:0000256" key="1">
    <source>
        <dbReference type="ARBA" id="ARBA00022741"/>
    </source>
</evidence>